<evidence type="ECO:0000313" key="2">
    <source>
        <dbReference type="EMBL" id="SVD73992.1"/>
    </source>
</evidence>
<reference evidence="2" key="1">
    <citation type="submission" date="2018-05" db="EMBL/GenBank/DDBJ databases">
        <authorList>
            <person name="Lanie J.A."/>
            <person name="Ng W.-L."/>
            <person name="Kazmierczak K.M."/>
            <person name="Andrzejewski T.M."/>
            <person name="Davidsen T.M."/>
            <person name="Wayne K.J."/>
            <person name="Tettelin H."/>
            <person name="Glass J.I."/>
            <person name="Rusch D."/>
            <person name="Podicherti R."/>
            <person name="Tsui H.-C.T."/>
            <person name="Winkler M.E."/>
        </authorList>
    </citation>
    <scope>NUCLEOTIDE SEQUENCE</scope>
</reference>
<dbReference type="EMBL" id="UINC01170111">
    <property type="protein sequence ID" value="SVD73992.1"/>
    <property type="molecule type" value="Genomic_DNA"/>
</dbReference>
<dbReference type="Gene3D" id="1.20.5.300">
    <property type="match status" value="1"/>
</dbReference>
<name>A0A382XS83_9ZZZZ</name>
<dbReference type="AlphaFoldDB" id="A0A382XS83"/>
<proteinExistence type="predicted"/>
<feature type="coiled-coil region" evidence="1">
    <location>
        <begin position="45"/>
        <end position="100"/>
    </location>
</feature>
<protein>
    <submittedName>
        <fullName evidence="2">Uncharacterized protein</fullName>
    </submittedName>
</protein>
<organism evidence="2">
    <name type="scientific">marine metagenome</name>
    <dbReference type="NCBI Taxonomy" id="408172"/>
    <lineage>
        <taxon>unclassified sequences</taxon>
        <taxon>metagenomes</taxon>
        <taxon>ecological metagenomes</taxon>
    </lineage>
</organism>
<accession>A0A382XS83</accession>
<sequence length="113" mass="13128">MPKISVPSFLSGITVYKLERVLRMAPIIKDVFTPTPTESESKSQISKLEDVVHNKNAEIFNLRQERKAMKRLIFSSNTRIKDLEKQVWSLEENLDNCKHEIDKMQLILTKEGL</sequence>
<keyword evidence="1" id="KW-0175">Coiled coil</keyword>
<gene>
    <name evidence="2" type="ORF">METZ01_LOCUS426846</name>
</gene>
<evidence type="ECO:0000256" key="1">
    <source>
        <dbReference type="SAM" id="Coils"/>
    </source>
</evidence>